<comment type="caution">
    <text evidence="10">The sequence shown here is derived from an EMBL/GenBank/DDBJ whole genome shotgun (WGS) entry which is preliminary data.</text>
</comment>
<dbReference type="GO" id="GO:0046872">
    <property type="term" value="F:metal ion binding"/>
    <property type="evidence" value="ECO:0007669"/>
    <property type="project" value="UniProtKB-KW"/>
</dbReference>
<dbReference type="GO" id="GO:0031071">
    <property type="term" value="F:cysteine desulfurase activity"/>
    <property type="evidence" value="ECO:0007669"/>
    <property type="project" value="UniProtKB-EC"/>
</dbReference>
<evidence type="ECO:0000256" key="3">
    <source>
        <dbReference type="ARBA" id="ARBA00012239"/>
    </source>
</evidence>
<evidence type="ECO:0000313" key="10">
    <source>
        <dbReference type="EMBL" id="OIQ68660.1"/>
    </source>
</evidence>
<dbReference type="SUPFAM" id="SSF53383">
    <property type="entry name" value="PLP-dependent transferases"/>
    <property type="match status" value="1"/>
</dbReference>
<evidence type="ECO:0000256" key="4">
    <source>
        <dbReference type="ARBA" id="ARBA00022679"/>
    </source>
</evidence>
<protein>
    <recommendedName>
        <fullName evidence="3">cysteine desulfurase</fullName>
        <ecNumber evidence="3">2.8.1.7</ecNumber>
    </recommendedName>
</protein>
<dbReference type="EMBL" id="MLJW01005181">
    <property type="protein sequence ID" value="OIQ68660.1"/>
    <property type="molecule type" value="Genomic_DNA"/>
</dbReference>
<name>A0A1J5PM42_9ZZZZ</name>
<gene>
    <name evidence="10" type="primary">nifS_11</name>
    <name evidence="10" type="ORF">GALL_497460</name>
</gene>
<keyword evidence="6" id="KW-0663">Pyridoxal phosphate</keyword>
<dbReference type="PIRSF" id="PIRSF005572">
    <property type="entry name" value="NifS"/>
    <property type="match status" value="1"/>
</dbReference>
<dbReference type="AlphaFoldDB" id="A0A1J5PM42"/>
<dbReference type="Gene3D" id="1.10.260.50">
    <property type="match status" value="1"/>
</dbReference>
<evidence type="ECO:0000256" key="1">
    <source>
        <dbReference type="ARBA" id="ARBA00001933"/>
    </source>
</evidence>
<keyword evidence="5" id="KW-0479">Metal-binding</keyword>
<keyword evidence="4 10" id="KW-0808">Transferase</keyword>
<dbReference type="InterPro" id="IPR015422">
    <property type="entry name" value="PyrdxlP-dep_Trfase_small"/>
</dbReference>
<dbReference type="Gene3D" id="3.40.640.10">
    <property type="entry name" value="Type I PLP-dependent aspartate aminotransferase-like (Major domain)"/>
    <property type="match status" value="1"/>
</dbReference>
<dbReference type="PROSITE" id="PS00595">
    <property type="entry name" value="AA_TRANSFER_CLASS_5"/>
    <property type="match status" value="1"/>
</dbReference>
<organism evidence="10">
    <name type="scientific">mine drainage metagenome</name>
    <dbReference type="NCBI Taxonomy" id="410659"/>
    <lineage>
        <taxon>unclassified sequences</taxon>
        <taxon>metagenomes</taxon>
        <taxon>ecological metagenomes</taxon>
    </lineage>
</organism>
<comment type="similarity">
    <text evidence="2">Belongs to the class-V pyridoxal-phosphate-dependent aminotransferase family. NifS/IscS subfamily.</text>
</comment>
<proteinExistence type="inferred from homology"/>
<dbReference type="EC" id="2.8.1.7" evidence="3"/>
<keyword evidence="8" id="KW-0411">Iron-sulfur</keyword>
<evidence type="ECO:0000256" key="2">
    <source>
        <dbReference type="ARBA" id="ARBA00006490"/>
    </source>
</evidence>
<reference evidence="10" key="1">
    <citation type="submission" date="2016-10" db="EMBL/GenBank/DDBJ databases">
        <title>Sequence of Gallionella enrichment culture.</title>
        <authorList>
            <person name="Poehlein A."/>
            <person name="Muehling M."/>
            <person name="Daniel R."/>
        </authorList>
    </citation>
    <scope>NUCLEOTIDE SEQUENCE</scope>
</reference>
<dbReference type="PANTHER" id="PTHR11601">
    <property type="entry name" value="CYSTEINE DESULFURYLASE FAMILY MEMBER"/>
    <property type="match status" value="1"/>
</dbReference>
<evidence type="ECO:0000256" key="8">
    <source>
        <dbReference type="ARBA" id="ARBA00023014"/>
    </source>
</evidence>
<dbReference type="Gene3D" id="3.90.1150.10">
    <property type="entry name" value="Aspartate Aminotransferase, domain 1"/>
    <property type="match status" value="1"/>
</dbReference>
<comment type="cofactor">
    <cofactor evidence="1">
        <name>pyridoxal 5'-phosphate</name>
        <dbReference type="ChEBI" id="CHEBI:597326"/>
    </cofactor>
</comment>
<evidence type="ECO:0000256" key="7">
    <source>
        <dbReference type="ARBA" id="ARBA00023004"/>
    </source>
</evidence>
<dbReference type="InterPro" id="IPR015424">
    <property type="entry name" value="PyrdxlP-dep_Trfase"/>
</dbReference>
<accession>A0A1J5PM42</accession>
<dbReference type="GO" id="GO:0051536">
    <property type="term" value="F:iron-sulfur cluster binding"/>
    <property type="evidence" value="ECO:0007669"/>
    <property type="project" value="UniProtKB-KW"/>
</dbReference>
<dbReference type="InterPro" id="IPR015421">
    <property type="entry name" value="PyrdxlP-dep_Trfase_major"/>
</dbReference>
<evidence type="ECO:0000256" key="6">
    <source>
        <dbReference type="ARBA" id="ARBA00022898"/>
    </source>
</evidence>
<dbReference type="PANTHER" id="PTHR11601:SF34">
    <property type="entry name" value="CYSTEINE DESULFURASE"/>
    <property type="match status" value="1"/>
</dbReference>
<dbReference type="InterPro" id="IPR016454">
    <property type="entry name" value="Cysteine_dSase"/>
</dbReference>
<evidence type="ECO:0000259" key="9">
    <source>
        <dbReference type="Pfam" id="PF00266"/>
    </source>
</evidence>
<sequence>MNLFYFDNNATTRVLPQVMQAMQPWFCEQYGNPSSSHPLGQYARQALVTAHKAVAAFLNATPAEIVFTSGATESNHMAILGALAADPARRKIVTSTVEHASTLRLLDHLASHGVEVVQVPVDGGGALDLDALAAAVTPDTALVTLMHANNETGVLFPITEAAAIAHVQGALFHTDAAQTAGKIALDVSQLGCDLLSFSGHKLHAPKGVGVLFVRKGFAVAPLVHGHQERHRRGGTENLPAIVGLDVACRLAQQHLAGDPGQVALLRDRLERELVKRIPAARINGAGPRVPNTTSLCLAGHSGEELLHRLGQAGIMASQGSACTAAGTDPSHVLLAMGLGRNDALSTIRFSLSRETTEAEIDIVLQSIIALVRPAVSLPVAA</sequence>
<dbReference type="Pfam" id="PF00266">
    <property type="entry name" value="Aminotran_5"/>
    <property type="match status" value="1"/>
</dbReference>
<keyword evidence="7" id="KW-0408">Iron</keyword>
<evidence type="ECO:0000256" key="5">
    <source>
        <dbReference type="ARBA" id="ARBA00022723"/>
    </source>
</evidence>
<feature type="domain" description="Aminotransferase class V" evidence="9">
    <location>
        <begin position="5"/>
        <end position="362"/>
    </location>
</feature>
<dbReference type="InterPro" id="IPR000192">
    <property type="entry name" value="Aminotrans_V_dom"/>
</dbReference>
<dbReference type="FunFam" id="3.40.640.10:FF:000084">
    <property type="entry name" value="IscS-like cysteine desulfurase"/>
    <property type="match status" value="1"/>
</dbReference>
<dbReference type="InterPro" id="IPR020578">
    <property type="entry name" value="Aminotrans_V_PyrdxlP_BS"/>
</dbReference>